<accession>A0ABY4YC76</accession>
<feature type="transmembrane region" description="Helical" evidence="1">
    <location>
        <begin position="12"/>
        <end position="28"/>
    </location>
</feature>
<protein>
    <submittedName>
        <fullName evidence="2">Uncharacterized protein</fullName>
    </submittedName>
</protein>
<name>A0ABY4YC76_9GAMM</name>
<evidence type="ECO:0000313" key="3">
    <source>
        <dbReference type="Proteomes" id="UP001057474"/>
    </source>
</evidence>
<keyword evidence="3" id="KW-1185">Reference proteome</keyword>
<dbReference type="RefSeq" id="WP_252581675.1">
    <property type="nucleotide sequence ID" value="NZ_CP071527.1"/>
</dbReference>
<sequence>MSQTFFKNTELAAIISCLPTILTYGILFDDGERGGDDFGKKYLENYWLRHQPTVLKPLSYLGAGILLLLTTPVSLFFLTISLPIALIRDAVVGISTLINSWGEREPDIEPTLRTLR</sequence>
<keyword evidence="1" id="KW-1133">Transmembrane helix</keyword>
<dbReference type="EMBL" id="CP071527">
    <property type="protein sequence ID" value="USQ14825.1"/>
    <property type="molecule type" value="Genomic_DNA"/>
</dbReference>
<organism evidence="2 3">
    <name type="scientific">Legionella lytica</name>
    <dbReference type="NCBI Taxonomy" id="96232"/>
    <lineage>
        <taxon>Bacteria</taxon>
        <taxon>Pseudomonadati</taxon>
        <taxon>Pseudomonadota</taxon>
        <taxon>Gammaproteobacteria</taxon>
        <taxon>Legionellales</taxon>
        <taxon>Legionellaceae</taxon>
        <taxon>Legionella</taxon>
    </lineage>
</organism>
<feature type="transmembrane region" description="Helical" evidence="1">
    <location>
        <begin position="58"/>
        <end position="78"/>
    </location>
</feature>
<keyword evidence="1" id="KW-0812">Transmembrane</keyword>
<dbReference type="Proteomes" id="UP001057474">
    <property type="component" value="Chromosome"/>
</dbReference>
<gene>
    <name evidence="2" type="ORF">J2N86_05860</name>
</gene>
<reference evidence="2" key="1">
    <citation type="submission" date="2021-03" db="EMBL/GenBank/DDBJ databases">
        <title>Legionella lytica PCM 2298.</title>
        <authorList>
            <person name="Koper P."/>
        </authorList>
    </citation>
    <scope>NUCLEOTIDE SEQUENCE</scope>
    <source>
        <strain evidence="2">PCM 2298</strain>
    </source>
</reference>
<keyword evidence="1" id="KW-0472">Membrane</keyword>
<proteinExistence type="predicted"/>
<evidence type="ECO:0000256" key="1">
    <source>
        <dbReference type="SAM" id="Phobius"/>
    </source>
</evidence>
<evidence type="ECO:0000313" key="2">
    <source>
        <dbReference type="EMBL" id="USQ14825.1"/>
    </source>
</evidence>